<name>A0A0W0G8Q4_MONRR</name>
<feature type="active site" description="Proton donor; for dehydratase activity" evidence="6">
    <location>
        <position position="1540"/>
    </location>
</feature>
<dbReference type="eggNOG" id="KOG1202">
    <property type="taxonomic scope" value="Eukaryota"/>
</dbReference>
<feature type="domain" description="Carrier" evidence="7">
    <location>
        <begin position="1770"/>
        <end position="1847"/>
    </location>
</feature>
<dbReference type="InterPro" id="IPR020841">
    <property type="entry name" value="PKS_Beta-ketoAc_synthase_dom"/>
</dbReference>
<dbReference type="PROSITE" id="PS50075">
    <property type="entry name" value="CARRIER"/>
    <property type="match status" value="2"/>
</dbReference>
<gene>
    <name evidence="10" type="ORF">WG66_2497</name>
</gene>
<feature type="domain" description="Ketosynthase family 3 (KS3)" evidence="8">
    <location>
        <begin position="411"/>
        <end position="837"/>
    </location>
</feature>
<evidence type="ECO:0000256" key="4">
    <source>
        <dbReference type="ARBA" id="ARBA00022679"/>
    </source>
</evidence>
<dbReference type="SUPFAM" id="SSF52151">
    <property type="entry name" value="FabD/lysophospholipase-like"/>
    <property type="match status" value="1"/>
</dbReference>
<dbReference type="Pfam" id="PF14765">
    <property type="entry name" value="PS-DH"/>
    <property type="match status" value="1"/>
</dbReference>
<feature type="domain" description="PKS/mFAS DH" evidence="9">
    <location>
        <begin position="1320"/>
        <end position="1629"/>
    </location>
</feature>
<dbReference type="Pfam" id="PF00550">
    <property type="entry name" value="PP-binding"/>
    <property type="match status" value="2"/>
</dbReference>
<dbReference type="SUPFAM" id="SSF53901">
    <property type="entry name" value="Thiolase-like"/>
    <property type="match status" value="1"/>
</dbReference>
<evidence type="ECO:0000256" key="1">
    <source>
        <dbReference type="ARBA" id="ARBA00005179"/>
    </source>
</evidence>
<reference evidence="10 11" key="1">
    <citation type="submission" date="2015-12" db="EMBL/GenBank/DDBJ databases">
        <title>Draft genome sequence of Moniliophthora roreri, the causal agent of frosty pod rot of cacao.</title>
        <authorList>
            <person name="Aime M.C."/>
            <person name="Diaz-Valderrama J.R."/>
            <person name="Kijpornyongpan T."/>
            <person name="Phillips-Mora W."/>
        </authorList>
    </citation>
    <scope>NUCLEOTIDE SEQUENCE [LARGE SCALE GENOMIC DNA]</scope>
    <source>
        <strain evidence="10 11">MCA 2952</strain>
    </source>
</reference>
<evidence type="ECO:0000259" key="7">
    <source>
        <dbReference type="PROSITE" id="PS50075"/>
    </source>
</evidence>
<dbReference type="Pfam" id="PF00698">
    <property type="entry name" value="Acyl_transf_1"/>
    <property type="match status" value="1"/>
</dbReference>
<dbReference type="InterPro" id="IPR018201">
    <property type="entry name" value="Ketoacyl_synth_AS"/>
</dbReference>
<dbReference type="SMART" id="SM00825">
    <property type="entry name" value="PKS_KS"/>
    <property type="match status" value="1"/>
</dbReference>
<dbReference type="InterPro" id="IPR016035">
    <property type="entry name" value="Acyl_Trfase/lysoPLipase"/>
</dbReference>
<dbReference type="SUPFAM" id="SSF55048">
    <property type="entry name" value="Probable ACP-binding domain of malonyl-CoA ACP transacylase"/>
    <property type="match status" value="1"/>
</dbReference>
<dbReference type="GO" id="GO:0006633">
    <property type="term" value="P:fatty acid biosynthetic process"/>
    <property type="evidence" value="ECO:0007669"/>
    <property type="project" value="InterPro"/>
</dbReference>
<dbReference type="Gene3D" id="3.40.47.10">
    <property type="match status" value="1"/>
</dbReference>
<dbReference type="InterPro" id="IPR001031">
    <property type="entry name" value="Thioesterase"/>
</dbReference>
<dbReference type="Gene3D" id="3.40.50.1820">
    <property type="entry name" value="alpha/beta hydrolase"/>
    <property type="match status" value="1"/>
</dbReference>
<dbReference type="SMART" id="SM00823">
    <property type="entry name" value="PKS_PP"/>
    <property type="match status" value="2"/>
</dbReference>
<dbReference type="Pfam" id="PF21089">
    <property type="entry name" value="PKS_DH_N"/>
    <property type="match status" value="1"/>
</dbReference>
<protein>
    <submittedName>
        <fullName evidence="10">Putative polyketide synthase</fullName>
    </submittedName>
</protein>
<dbReference type="InterPro" id="IPR032088">
    <property type="entry name" value="SAT"/>
</dbReference>
<dbReference type="InterPro" id="IPR006162">
    <property type="entry name" value="Ppantetheine_attach_site"/>
</dbReference>
<sequence>MIGNDSNPIYIPIFAGQGSTGAQSSDTFSQAIADSRSPSGSTLLASCHHAFHNELLSLSSSERQPIEIDLQDFPTPVALLSYPHSRYRHNPIISSSSLFLIQSLRYLAFVESESQSPARPDAGLHDRLHESQRLSEILGFSSGILPACLIATSLSTITYLSRAVELYRLALWVSIRAQIYRVDAESRCPAHDRRVSSWSVVFLGLTPILAQEALDGFAHIQGEHNDNLVITAVADTNCVTISGRPDILRGFTEYLRHIHGDSVTAHETRVHTLYHSPALTALRQQVIHDVSRRKIKFPSFEDIVLPFRSSFDGAALKHSVSTPGTQESQYSASLLHAVVDMLLLQPVSWDRVASGIDRVLPEGANVRILNFGPGGGVASSMERMLQRYDRTVRVINASKSRDDGRKMIPKHEPIAIVGMAVNLPGAPNVEKLWEVLEKGLNTISEIPEQRLKVSNYDGRNPKRQMKAHTGNFIDGADEFDNRFFKISPREAKSMDPQQRILLHTAYEALEDSGYVPYATPSFSPETFGCYVGATAHDYVHNLRNDIDVYYSTGTLNAFLCGRVSYVMQLSGPSIVVDTACSSSSVAFYQACRALVNGDCNAALVGGVNIISSPDLFLGLDRAHFLSPTGQCQAFDASADGYSRSEGCGMFVLKRLSDAVADNDNILGTIRGVEMNQSGQASSITHPHSETQTKLFKNLLANAGVADPSCINVVEAHGTGTQAGDPNELESIRRVLCVNRTPSNPLHVTSIKANIGHVETASGAAGLAKLLLMIQHQTIPPQISLQTLNPSIAPLETDHTIIDRVSVPWLPSYQDTPRMALLNNFGAAGSNVAMLVEEHQRVSHATSHATPLVCGLSAKDETAAEALRQQYLAWLQCAASENCAFADIAYTMTARRQLYPYRTAVCASSKAELAEKLQHSSIQAATAETPEIVFMFSGQGGQYLGMGQALYETFPVFRYEVDQCHSILLELGFPGVLPIILARAEQSVMDSVGEQEAYQASVFALEYALGKLWMSWGVTPSAVIGHSLGEYAALVFAEVLSLHGALTLVAHRARLMFQKCQLDSSGMITVNLPVERLEAILTPHFPELSIACYNSPVDCVVAGSIAQLSLLKAYLDKEVKCKSAVVNVPFGYHSQHMTPILSQLGDIARQVVISPPTIPISSNVLGLTVYPGDATVFDIDYFGRHCAEPVQFDAGIRLLAESCGLSRNAIWIEVGPHPTSLPLLKSNPVVPGAAILLPSMRKKQDPCLTLMTSLSLLYARDVRLGWREIFSHVTPSCISLPSYPFSKQKFWVPYVEESPGSMERRVEMSTVARNLPTPSTYTMANSWIQLPSPANGYTAILETPVDCVSPWIMGHRVGGLPLCPASVYMEMALCAVKLAREHTAPATMSGRHTILRNMEFVKPLIHDSSINPTLNITVTMDEEYGSFTVTSKARGSSESVVHAKGDYRVQRDSRTTSKFDSSLPEISQRLTHLRGEAVKLETLYTRMAYGVVFPRVVDYGCEYHGMEYVSSVLDGTEGYARVDLPANQHSGTFVAHPVLIDCLLHVSGFIVNMQSGGDYGYICHAVGSLKMIPALVHTHKPHMVYCRITWSADKGQALSEVWARQADEPHLVVLHAKDVKFKRVRLNMLTRGLTRAAGRSSPIEASQFQAARESTSKQPTERAIPDNVGSCVLRAVWETCGMEASHIDLSSSLDALGVDSLMSIELMDRLKIALPEVRLDPASSSSYKTIADLVHACSGQTMNSDENSIPLVPEDDTQYPPTPQSIDHVVHDEADSVLHIRRELATALNVPFTQIHDDTPFDSLGLDSLASIEVLHELKVKHHLELPNDIFTKYTTLKSLKAHLSPDASHRIERPSTNETDIAIGRMLRLDANPILYQTVQSSGSVPIYLIHDGSGLANYYERLYPLHRAVWAIHNPRFLQSDPWKNLMEMTKVYADFIISTAKSGPVIIGGWSFGSVAAYETAVQIRLRLGRAAHLIVKGLLLIDPPNPVNHVPMSGPLVQSIIKQGIAGGRGARTEHVRRLVQSQFSMNARLLGEYDPLESKELLGKSCLPIALLRSKEGYRSPYEDVPVPDWLADRSNLDTSRRGWEDLTGELKVWDIPGNHFEPFQPGNIETVSAFQSGGTTASYITSRGSEELHLGHVRNITTLSRVLR</sequence>
<dbReference type="InterPro" id="IPR029058">
    <property type="entry name" value="AB_hydrolase_fold"/>
</dbReference>
<evidence type="ECO:0000313" key="11">
    <source>
        <dbReference type="Proteomes" id="UP000054988"/>
    </source>
</evidence>
<dbReference type="InterPro" id="IPR049900">
    <property type="entry name" value="PKS_mFAS_DH"/>
</dbReference>
<dbReference type="Pfam" id="PF00975">
    <property type="entry name" value="Thioesterase"/>
    <property type="match status" value="1"/>
</dbReference>
<dbReference type="SUPFAM" id="SSF53474">
    <property type="entry name" value="alpha/beta-Hydrolases"/>
    <property type="match status" value="1"/>
</dbReference>
<evidence type="ECO:0000256" key="2">
    <source>
        <dbReference type="ARBA" id="ARBA00022450"/>
    </source>
</evidence>
<dbReference type="Pfam" id="PF16073">
    <property type="entry name" value="SAT"/>
    <property type="match status" value="1"/>
</dbReference>
<feature type="region of interest" description="N-terminal hotdog fold" evidence="6">
    <location>
        <begin position="1320"/>
        <end position="1453"/>
    </location>
</feature>
<proteinExistence type="predicted"/>
<keyword evidence="3" id="KW-0597">Phosphoprotein</keyword>
<feature type="region of interest" description="C-terminal hotdog fold" evidence="6">
    <location>
        <begin position="1470"/>
        <end position="1629"/>
    </location>
</feature>
<dbReference type="GO" id="GO:0031177">
    <property type="term" value="F:phosphopantetheine binding"/>
    <property type="evidence" value="ECO:0007669"/>
    <property type="project" value="InterPro"/>
</dbReference>
<dbReference type="InterPro" id="IPR049552">
    <property type="entry name" value="PKS_DH_N"/>
</dbReference>
<dbReference type="InterPro" id="IPR016036">
    <property type="entry name" value="Malonyl_transacylase_ACP-bd"/>
</dbReference>
<dbReference type="InterPro" id="IPR050091">
    <property type="entry name" value="PKS_NRPS_Biosynth_Enz"/>
</dbReference>
<dbReference type="Gene3D" id="3.40.366.10">
    <property type="entry name" value="Malonyl-Coenzyme A Acyl Carrier Protein, domain 2"/>
    <property type="match status" value="3"/>
</dbReference>
<dbReference type="GO" id="GO:0004312">
    <property type="term" value="F:fatty acid synthase activity"/>
    <property type="evidence" value="ECO:0007669"/>
    <property type="project" value="TreeGrafter"/>
</dbReference>
<dbReference type="SMART" id="SM00827">
    <property type="entry name" value="PKS_AT"/>
    <property type="match status" value="1"/>
</dbReference>
<dbReference type="InterPro" id="IPR020806">
    <property type="entry name" value="PKS_PP-bd"/>
</dbReference>
<dbReference type="CDD" id="cd00833">
    <property type="entry name" value="PKS"/>
    <property type="match status" value="1"/>
</dbReference>
<evidence type="ECO:0000256" key="5">
    <source>
        <dbReference type="ARBA" id="ARBA00023026"/>
    </source>
</evidence>
<dbReference type="Pfam" id="PF00109">
    <property type="entry name" value="ketoacyl-synt"/>
    <property type="match status" value="1"/>
</dbReference>
<evidence type="ECO:0000259" key="8">
    <source>
        <dbReference type="PROSITE" id="PS52004"/>
    </source>
</evidence>
<dbReference type="InterPro" id="IPR014031">
    <property type="entry name" value="Ketoacyl_synth_C"/>
</dbReference>
<dbReference type="PROSITE" id="PS52019">
    <property type="entry name" value="PKS_MFAS_DH"/>
    <property type="match status" value="1"/>
</dbReference>
<evidence type="ECO:0000313" key="10">
    <source>
        <dbReference type="EMBL" id="KTB44936.1"/>
    </source>
</evidence>
<accession>A0A0W0G8Q4</accession>
<dbReference type="PROSITE" id="PS52004">
    <property type="entry name" value="KS3_2"/>
    <property type="match status" value="1"/>
</dbReference>
<dbReference type="InterPro" id="IPR049551">
    <property type="entry name" value="PKS_DH_C"/>
</dbReference>
<dbReference type="PROSITE" id="PS00606">
    <property type="entry name" value="KS3_1"/>
    <property type="match status" value="1"/>
</dbReference>
<keyword evidence="4" id="KW-0808">Transferase</keyword>
<dbReference type="PANTHER" id="PTHR43775:SF37">
    <property type="entry name" value="SI:DKEY-61P9.11"/>
    <property type="match status" value="1"/>
</dbReference>
<dbReference type="SMART" id="SM01294">
    <property type="entry name" value="PKS_PP_betabranch"/>
    <property type="match status" value="1"/>
</dbReference>
<comment type="caution">
    <text evidence="10">The sequence shown here is derived from an EMBL/GenBank/DDBJ whole genome shotgun (WGS) entry which is preliminary data.</text>
</comment>
<dbReference type="SUPFAM" id="SSF47336">
    <property type="entry name" value="ACP-like"/>
    <property type="match status" value="2"/>
</dbReference>
<evidence type="ECO:0000259" key="9">
    <source>
        <dbReference type="PROSITE" id="PS52019"/>
    </source>
</evidence>
<dbReference type="Pfam" id="PF22621">
    <property type="entry name" value="CurL-like_PKS_C"/>
    <property type="match status" value="1"/>
</dbReference>
<organism evidence="10 11">
    <name type="scientific">Moniliophthora roreri</name>
    <name type="common">Frosty pod rot fungus</name>
    <name type="synonym">Monilia roreri</name>
    <dbReference type="NCBI Taxonomy" id="221103"/>
    <lineage>
        <taxon>Eukaryota</taxon>
        <taxon>Fungi</taxon>
        <taxon>Dikarya</taxon>
        <taxon>Basidiomycota</taxon>
        <taxon>Agaricomycotina</taxon>
        <taxon>Agaricomycetes</taxon>
        <taxon>Agaricomycetidae</taxon>
        <taxon>Agaricales</taxon>
        <taxon>Marasmiineae</taxon>
        <taxon>Marasmiaceae</taxon>
        <taxon>Moniliophthora</taxon>
    </lineage>
</organism>
<evidence type="ECO:0000256" key="3">
    <source>
        <dbReference type="ARBA" id="ARBA00022553"/>
    </source>
</evidence>
<dbReference type="InterPro" id="IPR036736">
    <property type="entry name" value="ACP-like_sf"/>
</dbReference>
<dbReference type="InterPro" id="IPR042104">
    <property type="entry name" value="PKS_dehydratase_sf"/>
</dbReference>
<dbReference type="InterPro" id="IPR030918">
    <property type="entry name" value="PT_fungal_PKS"/>
</dbReference>
<dbReference type="PANTHER" id="PTHR43775">
    <property type="entry name" value="FATTY ACID SYNTHASE"/>
    <property type="match status" value="1"/>
</dbReference>
<dbReference type="Gene3D" id="3.30.70.3290">
    <property type="match status" value="1"/>
</dbReference>
<dbReference type="Pfam" id="PF02801">
    <property type="entry name" value="Ketoacyl-synt_C"/>
    <property type="match status" value="1"/>
</dbReference>
<dbReference type="NCBIfam" id="TIGR04532">
    <property type="entry name" value="PT_fungal_PKS"/>
    <property type="match status" value="1"/>
</dbReference>
<dbReference type="GO" id="GO:0004315">
    <property type="term" value="F:3-oxoacyl-[acyl-carrier-protein] synthase activity"/>
    <property type="evidence" value="ECO:0007669"/>
    <property type="project" value="InterPro"/>
</dbReference>
<dbReference type="InterPro" id="IPR001227">
    <property type="entry name" value="Ac_transferase_dom_sf"/>
</dbReference>
<feature type="active site" description="Proton acceptor; for dehydratase activity" evidence="6">
    <location>
        <position position="1354"/>
    </location>
</feature>
<dbReference type="InterPro" id="IPR009081">
    <property type="entry name" value="PP-bd_ACP"/>
</dbReference>
<dbReference type="InterPro" id="IPR016039">
    <property type="entry name" value="Thiolase-like"/>
</dbReference>
<comment type="pathway">
    <text evidence="1">Secondary metabolite biosynthesis.</text>
</comment>
<dbReference type="Gene3D" id="3.10.129.110">
    <property type="entry name" value="Polyketide synthase dehydratase"/>
    <property type="match status" value="1"/>
</dbReference>
<dbReference type="GO" id="GO:0044550">
    <property type="term" value="P:secondary metabolite biosynthetic process"/>
    <property type="evidence" value="ECO:0007669"/>
    <property type="project" value="UniProtKB-ARBA"/>
</dbReference>
<dbReference type="PROSITE" id="PS00012">
    <property type="entry name" value="PHOSPHOPANTETHEINE"/>
    <property type="match status" value="1"/>
</dbReference>
<dbReference type="InterPro" id="IPR014030">
    <property type="entry name" value="Ketoacyl_synth_N"/>
</dbReference>
<dbReference type="EMBL" id="LATX01000824">
    <property type="protein sequence ID" value="KTB44936.1"/>
    <property type="molecule type" value="Genomic_DNA"/>
</dbReference>
<keyword evidence="2" id="KW-0596">Phosphopantetheine</keyword>
<dbReference type="Gene3D" id="1.10.1200.10">
    <property type="entry name" value="ACP-like"/>
    <property type="match status" value="2"/>
</dbReference>
<dbReference type="InterPro" id="IPR014043">
    <property type="entry name" value="Acyl_transferase_dom"/>
</dbReference>
<keyword evidence="5" id="KW-0843">Virulence</keyword>
<feature type="domain" description="Carrier" evidence="7">
    <location>
        <begin position="1665"/>
        <end position="1740"/>
    </location>
</feature>
<evidence type="ECO:0000256" key="6">
    <source>
        <dbReference type="PROSITE-ProRule" id="PRU01363"/>
    </source>
</evidence>
<dbReference type="Proteomes" id="UP000054988">
    <property type="component" value="Unassembled WGS sequence"/>
</dbReference>